<feature type="domain" description="PAS" evidence="8">
    <location>
        <begin position="389"/>
        <end position="431"/>
    </location>
</feature>
<dbReference type="PROSITE" id="PS50112">
    <property type="entry name" value="PAS"/>
    <property type="match status" value="2"/>
</dbReference>
<dbReference type="SMART" id="SM00388">
    <property type="entry name" value="HisKA"/>
    <property type="match status" value="1"/>
</dbReference>
<evidence type="ECO:0000256" key="3">
    <source>
        <dbReference type="ARBA" id="ARBA00022553"/>
    </source>
</evidence>
<dbReference type="CDD" id="cd00130">
    <property type="entry name" value="PAS"/>
    <property type="match status" value="1"/>
</dbReference>
<dbReference type="SUPFAM" id="SSF55874">
    <property type="entry name" value="ATPase domain of HSP90 chaperone/DNA topoisomerase II/histidine kinase"/>
    <property type="match status" value="1"/>
</dbReference>
<dbReference type="InterPro" id="IPR000014">
    <property type="entry name" value="PAS"/>
</dbReference>
<evidence type="ECO:0000313" key="10">
    <source>
        <dbReference type="Proteomes" id="UP001519924"/>
    </source>
</evidence>
<dbReference type="PANTHER" id="PTHR43047:SF72">
    <property type="entry name" value="OSMOSENSING HISTIDINE PROTEIN KINASE SLN1"/>
    <property type="match status" value="1"/>
</dbReference>
<evidence type="ECO:0000256" key="2">
    <source>
        <dbReference type="ARBA" id="ARBA00012438"/>
    </source>
</evidence>
<dbReference type="Proteomes" id="UP001519924">
    <property type="component" value="Unassembled WGS sequence"/>
</dbReference>
<dbReference type="EMBL" id="JAHZUY010000048">
    <property type="protein sequence ID" value="MBW8270681.1"/>
    <property type="molecule type" value="Genomic_DNA"/>
</dbReference>
<keyword evidence="3" id="KW-0597">Phosphoprotein</keyword>
<dbReference type="InterPro" id="IPR004358">
    <property type="entry name" value="Sig_transdc_His_kin-like_C"/>
</dbReference>
<dbReference type="RefSeq" id="WP_220118467.1">
    <property type="nucleotide sequence ID" value="NZ_JAHZUY010000048.1"/>
</dbReference>
<dbReference type="InterPro" id="IPR005467">
    <property type="entry name" value="His_kinase_dom"/>
</dbReference>
<dbReference type="Pfam" id="PF12860">
    <property type="entry name" value="PAS_7"/>
    <property type="match status" value="4"/>
</dbReference>
<proteinExistence type="predicted"/>
<evidence type="ECO:0000256" key="1">
    <source>
        <dbReference type="ARBA" id="ARBA00000085"/>
    </source>
</evidence>
<dbReference type="InterPro" id="IPR036097">
    <property type="entry name" value="HisK_dim/P_sf"/>
</dbReference>
<dbReference type="InterPro" id="IPR003661">
    <property type="entry name" value="HisK_dim/P_dom"/>
</dbReference>
<dbReference type="PRINTS" id="PR00344">
    <property type="entry name" value="BCTRLSENSOR"/>
</dbReference>
<keyword evidence="5" id="KW-0418">Kinase</keyword>
<dbReference type="NCBIfam" id="TIGR00229">
    <property type="entry name" value="sensory_box"/>
    <property type="match status" value="1"/>
</dbReference>
<gene>
    <name evidence="9" type="ORF">K1J50_14445</name>
</gene>
<dbReference type="Gene3D" id="3.30.450.20">
    <property type="entry name" value="PAS domain"/>
    <property type="match status" value="4"/>
</dbReference>
<feature type="region of interest" description="Disordered" evidence="6">
    <location>
        <begin position="752"/>
        <end position="772"/>
    </location>
</feature>
<keyword evidence="4" id="KW-0808">Transferase</keyword>
<evidence type="ECO:0000259" key="7">
    <source>
        <dbReference type="PROSITE" id="PS50109"/>
    </source>
</evidence>
<evidence type="ECO:0000256" key="4">
    <source>
        <dbReference type="ARBA" id="ARBA00022679"/>
    </source>
</evidence>
<feature type="domain" description="PAS" evidence="8">
    <location>
        <begin position="139"/>
        <end position="180"/>
    </location>
</feature>
<dbReference type="CDD" id="cd16922">
    <property type="entry name" value="HATPase_EvgS-ArcB-TorS-like"/>
    <property type="match status" value="1"/>
</dbReference>
<dbReference type="InterPro" id="IPR035965">
    <property type="entry name" value="PAS-like_dom_sf"/>
</dbReference>
<dbReference type="Pfam" id="PF00512">
    <property type="entry name" value="HisKA"/>
    <property type="match status" value="1"/>
</dbReference>
<evidence type="ECO:0000313" key="9">
    <source>
        <dbReference type="EMBL" id="MBW8270681.1"/>
    </source>
</evidence>
<dbReference type="Gene3D" id="3.30.565.10">
    <property type="entry name" value="Histidine kinase-like ATPase, C-terminal domain"/>
    <property type="match status" value="1"/>
</dbReference>
<feature type="domain" description="Histidine kinase" evidence="7">
    <location>
        <begin position="531"/>
        <end position="750"/>
    </location>
</feature>
<sequence length="772" mass="82586">MSGGPAAAAAALAEPALRTALDAMPHRVVVVDAAGRVVLANAAVWEGLDLDPALAPPGTPFRDFVRLVAFRGIYGPGDPEEHAEAALRLDRSIVSRRVMRDTDGRVFELYSVPMAGGGFVVSAVELTAHLAAEREAAARARRLERVLQQLQGGVAQYDAGQRLVLSNPAYAELIGLDRDDARPGLTLAEVLRKLAAAGEFTNAEAEAIVRQRAAVDRSRPTTYQRVRPSGEVLRFRSQPTPDGGFLIEVTDVTALKRAEDEARRRAALLDGVLEALPHGVAIWGPDRRLAGVNSAYRRIMHDTPLAIGDSLEEVIRRRARAGEYGPGDPEERVREELARHARGPRSWWRVRPDGTAIAVRTAPLPDGGSISVVTDVTELHRAREEANRRAAILSVMLENTRHGICLFDAEGKVVAANALAARMTGLTPEELAPGRSLEDLRLLQLARGEFGEGPAAATWLAARPGIAEGRRYERTRPDGTVLEITTEPTPDGGFVRTYTDVTADRRVQGELRRAKEAAEEASRAKSRFLAMMSHELRTPLAAVIGFSEALLAQPGGTPEAREFARAIHDAGRHLLSLIEDVLDVARAGTSGFLIAEAPFDPAALAKEVARVMQQAAGAAGLSLELRVEPGLPRLRADERRLRQVLLNLISNAVKFTPRGGSVTLSAAIEPATGDLLFRVADTGIGMPREDIPRAFEPFTQLDDSLARRFGGSGLGLPLSRALVEAQGGGLTLESAPGAGTVATVRLPRARLLPLGTRPEPPGGPAAEGAMPA</sequence>
<dbReference type="Gene3D" id="1.10.287.130">
    <property type="match status" value="1"/>
</dbReference>
<dbReference type="EC" id="2.7.13.3" evidence="2"/>
<organism evidence="9 10">
    <name type="scientific">Caldovatus aquaticus</name>
    <dbReference type="NCBI Taxonomy" id="2865671"/>
    <lineage>
        <taxon>Bacteria</taxon>
        <taxon>Pseudomonadati</taxon>
        <taxon>Pseudomonadota</taxon>
        <taxon>Alphaproteobacteria</taxon>
        <taxon>Acetobacterales</taxon>
        <taxon>Roseomonadaceae</taxon>
        <taxon>Caldovatus</taxon>
    </lineage>
</organism>
<dbReference type="InterPro" id="IPR003594">
    <property type="entry name" value="HATPase_dom"/>
</dbReference>
<protein>
    <recommendedName>
        <fullName evidence="2">histidine kinase</fullName>
        <ecNumber evidence="2">2.7.13.3</ecNumber>
    </recommendedName>
</protein>
<dbReference type="PROSITE" id="PS50109">
    <property type="entry name" value="HIS_KIN"/>
    <property type="match status" value="1"/>
</dbReference>
<dbReference type="PANTHER" id="PTHR43047">
    <property type="entry name" value="TWO-COMPONENT HISTIDINE PROTEIN KINASE"/>
    <property type="match status" value="1"/>
</dbReference>
<accession>A0ABS7F780</accession>
<comment type="catalytic activity">
    <reaction evidence="1">
        <text>ATP + protein L-histidine = ADP + protein N-phospho-L-histidine.</text>
        <dbReference type="EC" id="2.7.13.3"/>
    </reaction>
</comment>
<reference evidence="9 10" key="1">
    <citation type="submission" date="2021-08" db="EMBL/GenBank/DDBJ databases">
        <title>Caldovatus sediminis gen. nov., sp. nov., a moderately thermophilic bacterium isolated from a hot spring.</title>
        <authorList>
            <person name="Hu C.-J."/>
            <person name="Li W.-J."/>
            <person name="Xian W.-D."/>
        </authorList>
    </citation>
    <scope>NUCLEOTIDE SEQUENCE [LARGE SCALE GENOMIC DNA]</scope>
    <source>
        <strain evidence="9 10">SYSU G05006</strain>
    </source>
</reference>
<dbReference type="SUPFAM" id="SSF55785">
    <property type="entry name" value="PYP-like sensor domain (PAS domain)"/>
    <property type="match status" value="4"/>
</dbReference>
<dbReference type="SMART" id="SM00091">
    <property type="entry name" value="PAS"/>
    <property type="match status" value="4"/>
</dbReference>
<dbReference type="CDD" id="cd00082">
    <property type="entry name" value="HisKA"/>
    <property type="match status" value="1"/>
</dbReference>
<dbReference type="InterPro" id="IPR036890">
    <property type="entry name" value="HATPase_C_sf"/>
</dbReference>
<dbReference type="SUPFAM" id="SSF47384">
    <property type="entry name" value="Homodimeric domain of signal transducing histidine kinase"/>
    <property type="match status" value="1"/>
</dbReference>
<dbReference type="Pfam" id="PF02518">
    <property type="entry name" value="HATPase_c"/>
    <property type="match status" value="1"/>
</dbReference>
<evidence type="ECO:0000259" key="8">
    <source>
        <dbReference type="PROSITE" id="PS50112"/>
    </source>
</evidence>
<dbReference type="SMART" id="SM00387">
    <property type="entry name" value="HATPase_c"/>
    <property type="match status" value="1"/>
</dbReference>
<keyword evidence="10" id="KW-1185">Reference proteome</keyword>
<evidence type="ECO:0000256" key="5">
    <source>
        <dbReference type="ARBA" id="ARBA00022777"/>
    </source>
</evidence>
<comment type="caution">
    <text evidence="9">The sequence shown here is derived from an EMBL/GenBank/DDBJ whole genome shotgun (WGS) entry which is preliminary data.</text>
</comment>
<name>A0ABS7F780_9PROT</name>
<evidence type="ECO:0000256" key="6">
    <source>
        <dbReference type="SAM" id="MobiDB-lite"/>
    </source>
</evidence>